<dbReference type="SUPFAM" id="SSF81301">
    <property type="entry name" value="Nucleotidyltransferase"/>
    <property type="match status" value="1"/>
</dbReference>
<dbReference type="InterPro" id="IPR043519">
    <property type="entry name" value="NT_sf"/>
</dbReference>
<protein>
    <submittedName>
        <fullName evidence="2">Nucleotidyltransferase domain-containing protein</fullName>
    </submittedName>
</protein>
<proteinExistence type="predicted"/>
<evidence type="ECO:0000259" key="1">
    <source>
        <dbReference type="Pfam" id="PF01909"/>
    </source>
</evidence>
<dbReference type="Pfam" id="PF01909">
    <property type="entry name" value="NTP_transf_2"/>
    <property type="match status" value="1"/>
</dbReference>
<feature type="domain" description="Polymerase nucleotidyl transferase" evidence="1">
    <location>
        <begin position="24"/>
        <end position="64"/>
    </location>
</feature>
<dbReference type="GO" id="GO:0016779">
    <property type="term" value="F:nucleotidyltransferase activity"/>
    <property type="evidence" value="ECO:0007669"/>
    <property type="project" value="InterPro"/>
</dbReference>
<dbReference type="CDD" id="cd05403">
    <property type="entry name" value="NT_KNTase_like"/>
    <property type="match status" value="1"/>
</dbReference>
<evidence type="ECO:0000313" key="2">
    <source>
        <dbReference type="EMBL" id="SDZ26695.1"/>
    </source>
</evidence>
<dbReference type="OrthoDB" id="3378406at2"/>
<sequence length="241" mass="26275">MAPVPDEPNPYLANPRWVVAELVADAARRRHPADILAIGVHGSLAHGDDTDTSDVDLVVVTYRQGAGPRPVTRRVDGVLVDLGVVGAEEYLRHARTLTTSWPLAADRYVTTKPIHDPDAWLERLRDVHLGRLAEARTAEFTALAREAWCRGASAHARATRLAAWYETDTALLMLAEARLAAATVTGLLTRTYFRNGADAVRRTGVASADLSELGIILRDQAKDLADRGRPVDGTVSDLFDR</sequence>
<accession>A0A1H3RMV6</accession>
<dbReference type="AlphaFoldDB" id="A0A1H3RMV6"/>
<dbReference type="EMBL" id="FNQB01000002">
    <property type="protein sequence ID" value="SDZ26695.1"/>
    <property type="molecule type" value="Genomic_DNA"/>
</dbReference>
<organism evidence="2 3">
    <name type="scientific">Asanoa ishikariensis</name>
    <dbReference type="NCBI Taxonomy" id="137265"/>
    <lineage>
        <taxon>Bacteria</taxon>
        <taxon>Bacillati</taxon>
        <taxon>Actinomycetota</taxon>
        <taxon>Actinomycetes</taxon>
        <taxon>Micromonosporales</taxon>
        <taxon>Micromonosporaceae</taxon>
        <taxon>Asanoa</taxon>
    </lineage>
</organism>
<keyword evidence="2" id="KW-0808">Transferase</keyword>
<gene>
    <name evidence="2" type="ORF">SAMN05421684_3979</name>
</gene>
<evidence type="ECO:0000313" key="3">
    <source>
        <dbReference type="Proteomes" id="UP000199632"/>
    </source>
</evidence>
<keyword evidence="3" id="KW-1185">Reference proteome</keyword>
<dbReference type="InterPro" id="IPR002934">
    <property type="entry name" value="Polymerase_NTP_transf_dom"/>
</dbReference>
<dbReference type="Gene3D" id="3.30.460.10">
    <property type="entry name" value="Beta Polymerase, domain 2"/>
    <property type="match status" value="1"/>
</dbReference>
<dbReference type="Proteomes" id="UP000199632">
    <property type="component" value="Unassembled WGS sequence"/>
</dbReference>
<name>A0A1H3RMV6_9ACTN</name>
<reference evidence="3" key="1">
    <citation type="submission" date="2016-10" db="EMBL/GenBank/DDBJ databases">
        <authorList>
            <person name="Varghese N."/>
            <person name="Submissions S."/>
        </authorList>
    </citation>
    <scope>NUCLEOTIDE SEQUENCE [LARGE SCALE GENOMIC DNA]</scope>
    <source>
        <strain evidence="3">DSM 44718</strain>
    </source>
</reference>